<gene>
    <name evidence="2" type="ORF">J1N35_007939</name>
</gene>
<name>A0A9D3W7E2_9ROSI</name>
<comment type="caution">
    <text evidence="2">The sequence shown here is derived from an EMBL/GenBank/DDBJ whole genome shotgun (WGS) entry which is preliminary data.</text>
</comment>
<dbReference type="InterPro" id="IPR012337">
    <property type="entry name" value="RNaseH-like_sf"/>
</dbReference>
<dbReference type="SUPFAM" id="SSF53098">
    <property type="entry name" value="Ribonuclease H-like"/>
    <property type="match status" value="1"/>
</dbReference>
<dbReference type="Gene3D" id="3.30.420.10">
    <property type="entry name" value="Ribonuclease H-like superfamily/Ribonuclease H"/>
    <property type="match status" value="1"/>
</dbReference>
<dbReference type="Pfam" id="PF13456">
    <property type="entry name" value="RVT_3"/>
    <property type="match status" value="1"/>
</dbReference>
<dbReference type="PANTHER" id="PTHR47723:SF24">
    <property type="entry name" value="RNASE H TYPE-1 DOMAIN-CONTAINING PROTEIN"/>
    <property type="match status" value="1"/>
</dbReference>
<evidence type="ECO:0000259" key="1">
    <source>
        <dbReference type="Pfam" id="PF13456"/>
    </source>
</evidence>
<keyword evidence="3" id="KW-1185">Reference proteome</keyword>
<dbReference type="AlphaFoldDB" id="A0A9D3W7E2"/>
<dbReference type="PANTHER" id="PTHR47723">
    <property type="entry name" value="OS05G0353850 PROTEIN"/>
    <property type="match status" value="1"/>
</dbReference>
<reference evidence="2 3" key="1">
    <citation type="journal article" date="2021" name="Plant Biotechnol. J.">
        <title>Multi-omics assisted identification of the key and species-specific regulatory components of drought-tolerant mechanisms in Gossypium stocksii.</title>
        <authorList>
            <person name="Yu D."/>
            <person name="Ke L."/>
            <person name="Zhang D."/>
            <person name="Wu Y."/>
            <person name="Sun Y."/>
            <person name="Mei J."/>
            <person name="Sun J."/>
            <person name="Sun Y."/>
        </authorList>
    </citation>
    <scope>NUCLEOTIDE SEQUENCE [LARGE SCALE GENOMIC DNA]</scope>
    <source>
        <strain evidence="3">cv. E1</strain>
        <tissue evidence="2">Leaf</tissue>
    </source>
</reference>
<dbReference type="Proteomes" id="UP000828251">
    <property type="component" value="Unassembled WGS sequence"/>
</dbReference>
<sequence length="106" mass="12142">MLIQNRNYDGVRIQYDSMEVVKAIQHFSLTSSNSAIIRRIRHLLVNAKSWVIQHFPRDCNKIADCLAKMALDTNKGLKTFEEIPKEVLALSPIIQSSDSLTQRNIM</sequence>
<dbReference type="InterPro" id="IPR036397">
    <property type="entry name" value="RNaseH_sf"/>
</dbReference>
<feature type="domain" description="RNase H type-1" evidence="1">
    <location>
        <begin position="3"/>
        <end position="70"/>
    </location>
</feature>
<accession>A0A9D3W7E2</accession>
<dbReference type="GO" id="GO:0004523">
    <property type="term" value="F:RNA-DNA hybrid ribonuclease activity"/>
    <property type="evidence" value="ECO:0007669"/>
    <property type="project" value="InterPro"/>
</dbReference>
<dbReference type="OrthoDB" id="995593at2759"/>
<dbReference type="InterPro" id="IPR053151">
    <property type="entry name" value="RNase_H-like"/>
</dbReference>
<dbReference type="GO" id="GO:0003676">
    <property type="term" value="F:nucleic acid binding"/>
    <property type="evidence" value="ECO:0007669"/>
    <property type="project" value="InterPro"/>
</dbReference>
<dbReference type="InterPro" id="IPR002156">
    <property type="entry name" value="RNaseH_domain"/>
</dbReference>
<proteinExistence type="predicted"/>
<evidence type="ECO:0000313" key="2">
    <source>
        <dbReference type="EMBL" id="KAH1114561.1"/>
    </source>
</evidence>
<evidence type="ECO:0000313" key="3">
    <source>
        <dbReference type="Proteomes" id="UP000828251"/>
    </source>
</evidence>
<dbReference type="EMBL" id="JAIQCV010000003">
    <property type="protein sequence ID" value="KAH1114561.1"/>
    <property type="molecule type" value="Genomic_DNA"/>
</dbReference>
<protein>
    <recommendedName>
        <fullName evidence="1">RNase H type-1 domain-containing protein</fullName>
    </recommendedName>
</protein>
<organism evidence="2 3">
    <name type="scientific">Gossypium stocksii</name>
    <dbReference type="NCBI Taxonomy" id="47602"/>
    <lineage>
        <taxon>Eukaryota</taxon>
        <taxon>Viridiplantae</taxon>
        <taxon>Streptophyta</taxon>
        <taxon>Embryophyta</taxon>
        <taxon>Tracheophyta</taxon>
        <taxon>Spermatophyta</taxon>
        <taxon>Magnoliopsida</taxon>
        <taxon>eudicotyledons</taxon>
        <taxon>Gunneridae</taxon>
        <taxon>Pentapetalae</taxon>
        <taxon>rosids</taxon>
        <taxon>malvids</taxon>
        <taxon>Malvales</taxon>
        <taxon>Malvaceae</taxon>
        <taxon>Malvoideae</taxon>
        <taxon>Gossypium</taxon>
    </lineage>
</organism>